<accession>A0ABP6IAD2</accession>
<feature type="compositionally biased region" description="Basic and acidic residues" evidence="4">
    <location>
        <begin position="44"/>
        <end position="54"/>
    </location>
</feature>
<dbReference type="Proteomes" id="UP001500831">
    <property type="component" value="Unassembled WGS sequence"/>
</dbReference>
<dbReference type="InterPro" id="IPR036322">
    <property type="entry name" value="WD40_repeat_dom_sf"/>
</dbReference>
<evidence type="ECO:0000256" key="2">
    <source>
        <dbReference type="ARBA" id="ARBA00022737"/>
    </source>
</evidence>
<dbReference type="PROSITE" id="PS00678">
    <property type="entry name" value="WD_REPEATS_1"/>
    <property type="match status" value="1"/>
</dbReference>
<dbReference type="InterPro" id="IPR015943">
    <property type="entry name" value="WD40/YVTN_repeat-like_dom_sf"/>
</dbReference>
<evidence type="ECO:0008006" key="7">
    <source>
        <dbReference type="Google" id="ProtNLM"/>
    </source>
</evidence>
<keyword evidence="1 3" id="KW-0853">WD repeat</keyword>
<reference evidence="6" key="1">
    <citation type="journal article" date="2019" name="Int. J. Syst. Evol. Microbiol.">
        <title>The Global Catalogue of Microorganisms (GCM) 10K type strain sequencing project: providing services to taxonomists for standard genome sequencing and annotation.</title>
        <authorList>
            <consortium name="The Broad Institute Genomics Platform"/>
            <consortium name="The Broad Institute Genome Sequencing Center for Infectious Disease"/>
            <person name="Wu L."/>
            <person name="Ma J."/>
        </authorList>
    </citation>
    <scope>NUCLEOTIDE SEQUENCE [LARGE SCALE GENOMIC DNA]</scope>
    <source>
        <strain evidence="6">JCM 6242</strain>
    </source>
</reference>
<gene>
    <name evidence="5" type="ORF">GCM10010517_21060</name>
</gene>
<dbReference type="RefSeq" id="WP_344970092.1">
    <property type="nucleotide sequence ID" value="NZ_BAAAVI010000012.1"/>
</dbReference>
<protein>
    <recommendedName>
        <fullName evidence="7">WD40 repeat domain-containing protein</fullName>
    </recommendedName>
</protein>
<dbReference type="PROSITE" id="PS50082">
    <property type="entry name" value="WD_REPEATS_2"/>
    <property type="match status" value="1"/>
</dbReference>
<dbReference type="Gene3D" id="2.130.10.10">
    <property type="entry name" value="YVTN repeat-like/Quinoprotein amine dehydrogenase"/>
    <property type="match status" value="2"/>
</dbReference>
<name>A0ABP6IAD2_9ACTN</name>
<evidence type="ECO:0000256" key="3">
    <source>
        <dbReference type="PROSITE-ProRule" id="PRU00221"/>
    </source>
</evidence>
<dbReference type="InterPro" id="IPR011047">
    <property type="entry name" value="Quinoprotein_ADH-like_sf"/>
</dbReference>
<dbReference type="InterPro" id="IPR019775">
    <property type="entry name" value="WD40_repeat_CS"/>
</dbReference>
<keyword evidence="6" id="KW-1185">Reference proteome</keyword>
<keyword evidence="2" id="KW-0677">Repeat</keyword>
<dbReference type="PANTHER" id="PTHR22847">
    <property type="entry name" value="WD40 REPEAT PROTEIN"/>
    <property type="match status" value="1"/>
</dbReference>
<comment type="caution">
    <text evidence="5">The sequence shown here is derived from an EMBL/GenBank/DDBJ whole genome shotgun (WGS) entry which is preliminary data.</text>
</comment>
<organism evidence="5 6">
    <name type="scientific">Streptosporangium fragile</name>
    <dbReference type="NCBI Taxonomy" id="46186"/>
    <lineage>
        <taxon>Bacteria</taxon>
        <taxon>Bacillati</taxon>
        <taxon>Actinomycetota</taxon>
        <taxon>Actinomycetes</taxon>
        <taxon>Streptosporangiales</taxon>
        <taxon>Streptosporangiaceae</taxon>
        <taxon>Streptosporangium</taxon>
    </lineage>
</organism>
<feature type="compositionally biased region" description="Basic and acidic residues" evidence="4">
    <location>
        <begin position="1"/>
        <end position="23"/>
    </location>
</feature>
<evidence type="ECO:0000313" key="6">
    <source>
        <dbReference type="Proteomes" id="UP001500831"/>
    </source>
</evidence>
<dbReference type="PANTHER" id="PTHR22847:SF637">
    <property type="entry name" value="WD REPEAT DOMAIN 5B"/>
    <property type="match status" value="1"/>
</dbReference>
<proteinExistence type="predicted"/>
<dbReference type="EMBL" id="BAAAVI010000012">
    <property type="protein sequence ID" value="GAA2862197.1"/>
    <property type="molecule type" value="Genomic_DNA"/>
</dbReference>
<sequence>MPDVHAGDDTGPRDDTRLRDDVCPRNGTGPRHGTPSPDGTAPSAREDTASREDAPALAGTVENPCRAGTAADARPWEPEALLHADPWPLLARLDLADRPEAGPEARLAAAVYRTSFDAHAPHPGERRWLLGLDAARWGAVGLLAALTDTPAREPPSWRPVWATGARTDERLRLSWLESVQDGATVHAVIPVGDRTAVVTTGRDRGWLRDLETGERIGRTLTLPGRPPGLTSVAVAEVGGRPVVVADGRDPGGSLPTVEVWDAATGEHFGSILTGHAGGVAAVATATVNGRATVVSTGWEGDVEIRDLLTGDMTLPPLLDADAVSVETAALDGHPVTFGGFAEFGWSPLVTFGGVAPPGGSRPAGDGRTVPPGGDPVVVTTGRSGERRIWWLRADRPPSPANGPAPPPAWSGAAVVTDGEAVVPRDLRSGAPVGPPLPFAHVPWGLARATLRGRQVLVTGAPDGRVRVWDLQAREAYEPPCEPWPDDPGEFPEPLGRPLPGHAAEVCELTVVTGGGRTTVVSRDEEGGTLTRDALTGQPAGPVDPVDENRAVRVERAEGNRVTLHDPRTGQALGPPLGPFAGIPAVSVTELDGVPVVFTGDRAGSVDLWVLRTGERLPRPERPASTVNVVETVFLDGRPVAVTGSTGGPSRVWDLRDRRRLDPPLDTREVYALAATELDGRALVATGGYALPYGEVRLFDLRTREPVGPPARFPEPVRALAWTPGGLLLVAFGPEVAAVRPPLPRARP</sequence>
<dbReference type="SUPFAM" id="SSF50978">
    <property type="entry name" value="WD40 repeat-like"/>
    <property type="match status" value="1"/>
</dbReference>
<evidence type="ECO:0000313" key="5">
    <source>
        <dbReference type="EMBL" id="GAA2862197.1"/>
    </source>
</evidence>
<feature type="repeat" description="WD" evidence="3">
    <location>
        <begin position="456"/>
        <end position="478"/>
    </location>
</feature>
<feature type="region of interest" description="Disordered" evidence="4">
    <location>
        <begin position="1"/>
        <end position="70"/>
    </location>
</feature>
<evidence type="ECO:0000256" key="4">
    <source>
        <dbReference type="SAM" id="MobiDB-lite"/>
    </source>
</evidence>
<dbReference type="SUPFAM" id="SSF50998">
    <property type="entry name" value="Quinoprotein alcohol dehydrogenase-like"/>
    <property type="match status" value="1"/>
</dbReference>
<evidence type="ECO:0000256" key="1">
    <source>
        <dbReference type="ARBA" id="ARBA00022574"/>
    </source>
</evidence>
<dbReference type="InterPro" id="IPR001680">
    <property type="entry name" value="WD40_rpt"/>
</dbReference>